<evidence type="ECO:0000313" key="1">
    <source>
        <dbReference type="EMBL" id="SDR02453.1"/>
    </source>
</evidence>
<evidence type="ECO:0000313" key="2">
    <source>
        <dbReference type="Proteomes" id="UP000199289"/>
    </source>
</evidence>
<dbReference type="EMBL" id="FNKQ01000004">
    <property type="protein sequence ID" value="SDR02453.1"/>
    <property type="molecule type" value="Genomic_DNA"/>
</dbReference>
<dbReference type="AlphaFoldDB" id="A0A1H1FN20"/>
<gene>
    <name evidence="1" type="ORF">SAMN05216278_3314</name>
</gene>
<name>A0A1H1FN20_9EURY</name>
<organism evidence="1 2">
    <name type="scientific">Halopelagius longus</name>
    <dbReference type="NCBI Taxonomy" id="1236180"/>
    <lineage>
        <taxon>Archaea</taxon>
        <taxon>Methanobacteriati</taxon>
        <taxon>Methanobacteriota</taxon>
        <taxon>Stenosarchaea group</taxon>
        <taxon>Halobacteria</taxon>
        <taxon>Halobacteriales</taxon>
        <taxon>Haloferacaceae</taxon>
    </lineage>
</organism>
<dbReference type="Proteomes" id="UP000199289">
    <property type="component" value="Unassembled WGS sequence"/>
</dbReference>
<protein>
    <submittedName>
        <fullName evidence="1">Uncharacterized protein</fullName>
    </submittedName>
</protein>
<proteinExistence type="predicted"/>
<reference evidence="2" key="1">
    <citation type="submission" date="2016-10" db="EMBL/GenBank/DDBJ databases">
        <authorList>
            <person name="Varghese N."/>
            <person name="Submissions S."/>
        </authorList>
    </citation>
    <scope>NUCLEOTIDE SEQUENCE [LARGE SCALE GENOMIC DNA]</scope>
    <source>
        <strain evidence="2">CGMCC 1.12397</strain>
    </source>
</reference>
<accession>A0A1H1FN20</accession>
<sequence length="72" mass="8219">MEWRVVHGVFGFVEQVDPVRVDSDADRIAVVEVAGSRYLREQLLIALAESEVNDVERADLFEDTSRSRASRR</sequence>